<dbReference type="EMBL" id="CAJNNW010033956">
    <property type="protein sequence ID" value="CAE8721060.1"/>
    <property type="molecule type" value="Genomic_DNA"/>
</dbReference>
<keyword evidence="1" id="KW-0175">Coiled coil</keyword>
<feature type="region of interest" description="Disordered" evidence="2">
    <location>
        <begin position="177"/>
        <end position="227"/>
    </location>
</feature>
<dbReference type="AlphaFoldDB" id="A0A813LDS6"/>
<feature type="compositionally biased region" description="Low complexity" evidence="2">
    <location>
        <begin position="180"/>
        <end position="198"/>
    </location>
</feature>
<feature type="region of interest" description="Disordered" evidence="2">
    <location>
        <begin position="245"/>
        <end position="289"/>
    </location>
</feature>
<feature type="coiled-coil region" evidence="1">
    <location>
        <begin position="399"/>
        <end position="456"/>
    </location>
</feature>
<feature type="compositionally biased region" description="Basic and acidic residues" evidence="2">
    <location>
        <begin position="500"/>
        <end position="510"/>
    </location>
</feature>
<feature type="region of interest" description="Disordered" evidence="2">
    <location>
        <begin position="457"/>
        <end position="510"/>
    </location>
</feature>
<name>A0A813LDS6_POLGL</name>
<evidence type="ECO:0000256" key="2">
    <source>
        <dbReference type="SAM" id="MobiDB-lite"/>
    </source>
</evidence>
<organism evidence="3 4">
    <name type="scientific">Polarella glacialis</name>
    <name type="common">Dinoflagellate</name>
    <dbReference type="NCBI Taxonomy" id="89957"/>
    <lineage>
        <taxon>Eukaryota</taxon>
        <taxon>Sar</taxon>
        <taxon>Alveolata</taxon>
        <taxon>Dinophyceae</taxon>
        <taxon>Suessiales</taxon>
        <taxon>Suessiaceae</taxon>
        <taxon>Polarella</taxon>
    </lineage>
</organism>
<dbReference type="Proteomes" id="UP000626109">
    <property type="component" value="Unassembled WGS sequence"/>
</dbReference>
<accession>A0A813LDS6</accession>
<evidence type="ECO:0000313" key="4">
    <source>
        <dbReference type="Proteomes" id="UP000626109"/>
    </source>
</evidence>
<gene>
    <name evidence="3" type="ORF">PGLA2088_LOCUS41700</name>
</gene>
<proteinExistence type="predicted"/>
<comment type="caution">
    <text evidence="3">The sequence shown here is derived from an EMBL/GenBank/DDBJ whole genome shotgun (WGS) entry which is preliminary data.</text>
</comment>
<reference evidence="3" key="1">
    <citation type="submission" date="2021-02" db="EMBL/GenBank/DDBJ databases">
        <authorList>
            <person name="Dougan E. K."/>
            <person name="Rhodes N."/>
            <person name="Thang M."/>
            <person name="Chan C."/>
        </authorList>
    </citation>
    <scope>NUCLEOTIDE SEQUENCE</scope>
</reference>
<evidence type="ECO:0000256" key="1">
    <source>
        <dbReference type="SAM" id="Coils"/>
    </source>
</evidence>
<feature type="compositionally biased region" description="Polar residues" evidence="2">
    <location>
        <begin position="215"/>
        <end position="224"/>
    </location>
</feature>
<evidence type="ECO:0000313" key="3">
    <source>
        <dbReference type="EMBL" id="CAE8721060.1"/>
    </source>
</evidence>
<protein>
    <submittedName>
        <fullName evidence="3">Uncharacterized protein</fullName>
    </submittedName>
</protein>
<sequence>MVELANNLAGSRSHATGVQGMQATTDSFGNRPLDAWPTEDQHYVGELSRPIADHCPEPLEVEVVRLRQELEERRAALSRQQGETWLQVEKVKDLQQRVAEDSRDALTCFSQLAQVVQLLESGGGRVPLKGEVDRARSLVTAARRSIRRIACGDVEGRAGEGNRSAGNSIVIASASSGQGAPTATASRASAAAAGTVSASDRRSSPRGRPRSPRGTVTNGGQSQPASGLAASAAVAVAEAEVRGAINGSNGSFGPGAASARSTSQARPKHELPRPKAAAAAANKEPIRARRGARVSTGGISAHDHDEVPMTPHTLSPVSTFGTLGGGGDHAHSSVASPVQSAAATCDRAQVAALSVQLEELQQHFFRQRDLLMVALRKGGSLEDKTSGLRDDLIRKDVIIHNLRQEQASQQQEAKQQQQLYEQQAQQQQHLDQLQQVRQLQEMQEVLIQQQQQLQLQQPMPGDELMSPTLPFDTQVLPEPEEVSRAEDTPFDTQVLLEPEEVSRAEDTLFQ</sequence>